<accession>A0A645J5B7</accession>
<comment type="caution">
    <text evidence="1">The sequence shown here is derived from an EMBL/GenBank/DDBJ whole genome shotgun (WGS) entry which is preliminary data.</text>
</comment>
<sequence length="73" mass="7879">MLADDAESAVLRLNPEDMPLVDGHLPSNIFAAGDIKVERGHFVLESAATIVEDGPDLWIEQLAQAIDRAALPE</sequence>
<reference evidence="1" key="1">
    <citation type="submission" date="2019-08" db="EMBL/GenBank/DDBJ databases">
        <authorList>
            <person name="Kucharzyk K."/>
            <person name="Murdoch R.W."/>
            <person name="Higgins S."/>
            <person name="Loffler F."/>
        </authorList>
    </citation>
    <scope>NUCLEOTIDE SEQUENCE</scope>
</reference>
<organism evidence="1">
    <name type="scientific">bioreactor metagenome</name>
    <dbReference type="NCBI Taxonomy" id="1076179"/>
    <lineage>
        <taxon>unclassified sequences</taxon>
        <taxon>metagenomes</taxon>
        <taxon>ecological metagenomes</taxon>
    </lineage>
</organism>
<evidence type="ECO:0000313" key="1">
    <source>
        <dbReference type="EMBL" id="MPN58587.1"/>
    </source>
</evidence>
<name>A0A645J5B7_9ZZZZ</name>
<dbReference type="EMBL" id="VSSQ01131457">
    <property type="protein sequence ID" value="MPN58587.1"/>
    <property type="molecule type" value="Genomic_DNA"/>
</dbReference>
<proteinExistence type="predicted"/>
<protein>
    <submittedName>
        <fullName evidence="1">Uncharacterized protein</fullName>
    </submittedName>
</protein>
<dbReference type="AlphaFoldDB" id="A0A645J5B7"/>
<gene>
    <name evidence="1" type="ORF">SDC9_206294</name>
</gene>